<feature type="compositionally biased region" description="Low complexity" evidence="1">
    <location>
        <begin position="604"/>
        <end position="632"/>
    </location>
</feature>
<evidence type="ECO:0000256" key="1">
    <source>
        <dbReference type="SAM" id="MobiDB-lite"/>
    </source>
</evidence>
<dbReference type="InterPro" id="IPR015915">
    <property type="entry name" value="Kelch-typ_b-propeller"/>
</dbReference>
<feature type="compositionally biased region" description="Polar residues" evidence="1">
    <location>
        <begin position="717"/>
        <end position="740"/>
    </location>
</feature>
<name>A0A9P3HLH5_9FUNG</name>
<feature type="region of interest" description="Disordered" evidence="1">
    <location>
        <begin position="691"/>
        <end position="748"/>
    </location>
</feature>
<dbReference type="SUPFAM" id="SSF117281">
    <property type="entry name" value="Kelch motif"/>
    <property type="match status" value="1"/>
</dbReference>
<reference evidence="3" key="1">
    <citation type="submission" date="2021-11" db="EMBL/GenBank/DDBJ databases">
        <authorList>
            <person name="Herlambang A."/>
            <person name="Guo Y."/>
            <person name="Takashima Y."/>
            <person name="Nishizawa T."/>
        </authorList>
    </citation>
    <scope>NUCLEOTIDE SEQUENCE</scope>
    <source>
        <strain evidence="3">E1425</strain>
    </source>
</reference>
<protein>
    <recommendedName>
        <fullName evidence="5">Galactose oxidase</fullName>
    </recommendedName>
</protein>
<dbReference type="EMBL" id="BQFW01000015">
    <property type="protein sequence ID" value="GJJ78770.1"/>
    <property type="molecule type" value="Genomic_DNA"/>
</dbReference>
<comment type="caution">
    <text evidence="3">The sequence shown here is derived from an EMBL/GenBank/DDBJ whole genome shotgun (WGS) entry which is preliminary data.</text>
</comment>
<reference evidence="3" key="2">
    <citation type="journal article" date="2022" name="Microbiol. Resour. Announc.">
        <title>Whole-Genome Sequence of Entomortierella parvispora E1425, a Mucoromycotan Fungus Associated with Burkholderiaceae-Related Endosymbiotic Bacteria.</title>
        <authorList>
            <person name="Herlambang A."/>
            <person name="Guo Y."/>
            <person name="Takashima Y."/>
            <person name="Narisawa K."/>
            <person name="Ohta H."/>
            <person name="Nishizawa T."/>
        </authorList>
    </citation>
    <scope>NUCLEOTIDE SEQUENCE</scope>
    <source>
        <strain evidence="3">E1425</strain>
    </source>
</reference>
<keyword evidence="2" id="KW-0812">Transmembrane</keyword>
<sequence length="821" mass="87246">MAQHVHSEPPLFTPRYNAGAIVAGNMLYVVAGTLSVSPSLSSDDTSTSDDTLAIPLNAPFTMKTVPWKKLSSGYMVPEANALAATLDQKHLVLAGVSNQVGQLVVVYEIDTDSWSYLPPTAVSKAFPATDRSAVGLALDASTGQMVLLGGLEFSPSSNSTAAPSAAAPALGVFSVSTELDILDTRSDWSTWTWSAVINNPTVPTSPTFSASMPLSLVQPILVYLPTVKATLIMGGCNGINPSGGNVTFCREFDHGYLINSMVTAGTTSPAMVPISPVTLTGAPLTPQTRISPCVVLLPSGKIFMYGGASMTGSLSDAWLLDPQTWIWTTVQVTNMPIPGRAGAACQMGAKDQLILIGGFDGGLTGPRQFSDPQLAVINTTSWTWTQIFTPDSMVSTNTSGQLSSGVIDGIVAGCLFLFAVALFFLVRWYLARRYRREAPPFKDSKAAKSQGSKFYQFSWWAPLPQINDTKGSPSEEHRMLTMENIGHGTRASSSTDVSFPPPPPVIASRPAIMSSPHGTPPYPIPPKSKDKSPFLIIPYAPPDSPAATFSTLATLTTTDSTLQSGYHGTISTNASGSAGSSSGRGAGSTLFSHAQHQQRIPHPSQALGTGQLGGSSTSFSSSSSSSSSVAQFSKGDRLPQDLADIQLGFYNRTLQHNKHYDMRRQNEIREHPELDRSGTVYSLLRRVEAEDADADNNRKGKHLQRQREQQPSRQRVNLYNTRADLNNPDSTATLQGTQEPSTSTMAATATATAATDPLSSSISTRSLTFPSNTLKEIEVGEEPIQGEWNGVEDGTLLMSSHLETTSLTVASPPAPPADGSP</sequence>
<evidence type="ECO:0000256" key="2">
    <source>
        <dbReference type="SAM" id="Phobius"/>
    </source>
</evidence>
<dbReference type="Pfam" id="PF24681">
    <property type="entry name" value="Kelch_KLHDC2_KLHL20_DRC7"/>
    <property type="match status" value="1"/>
</dbReference>
<gene>
    <name evidence="3" type="ORF">EMPS_11129</name>
</gene>
<proteinExistence type="predicted"/>
<evidence type="ECO:0000313" key="3">
    <source>
        <dbReference type="EMBL" id="GJJ78770.1"/>
    </source>
</evidence>
<evidence type="ECO:0000313" key="4">
    <source>
        <dbReference type="Proteomes" id="UP000827284"/>
    </source>
</evidence>
<evidence type="ECO:0008006" key="5">
    <source>
        <dbReference type="Google" id="ProtNLM"/>
    </source>
</evidence>
<dbReference type="Gene3D" id="2.120.10.80">
    <property type="entry name" value="Kelch-type beta propeller"/>
    <property type="match status" value="2"/>
</dbReference>
<dbReference type="Proteomes" id="UP000827284">
    <property type="component" value="Unassembled WGS sequence"/>
</dbReference>
<organism evidence="3 4">
    <name type="scientific">Entomortierella parvispora</name>
    <dbReference type="NCBI Taxonomy" id="205924"/>
    <lineage>
        <taxon>Eukaryota</taxon>
        <taxon>Fungi</taxon>
        <taxon>Fungi incertae sedis</taxon>
        <taxon>Mucoromycota</taxon>
        <taxon>Mortierellomycotina</taxon>
        <taxon>Mortierellomycetes</taxon>
        <taxon>Mortierellales</taxon>
        <taxon>Mortierellaceae</taxon>
        <taxon>Entomortierella</taxon>
    </lineage>
</organism>
<keyword evidence="4" id="KW-1185">Reference proteome</keyword>
<feature type="region of interest" description="Disordered" evidence="1">
    <location>
        <begin position="573"/>
        <end position="632"/>
    </location>
</feature>
<accession>A0A9P3HLH5</accession>
<dbReference type="AlphaFoldDB" id="A0A9P3HLH5"/>
<feature type="region of interest" description="Disordered" evidence="1">
    <location>
        <begin position="510"/>
        <end position="529"/>
    </location>
</feature>
<keyword evidence="2" id="KW-1133">Transmembrane helix</keyword>
<feature type="compositionally biased region" description="Low complexity" evidence="1">
    <location>
        <begin position="573"/>
        <end position="589"/>
    </location>
</feature>
<feature type="transmembrane region" description="Helical" evidence="2">
    <location>
        <begin position="409"/>
        <end position="430"/>
    </location>
</feature>
<dbReference type="OrthoDB" id="10251809at2759"/>
<keyword evidence="2" id="KW-0472">Membrane</keyword>